<dbReference type="Proteomes" id="UP000243799">
    <property type="component" value="Unassembled WGS sequence"/>
</dbReference>
<evidence type="ECO:0000313" key="8">
    <source>
        <dbReference type="EMBL" id="SFB51199.1"/>
    </source>
</evidence>
<evidence type="ECO:0000313" key="9">
    <source>
        <dbReference type="Proteomes" id="UP000243799"/>
    </source>
</evidence>
<proteinExistence type="inferred from homology"/>
<dbReference type="PRINTS" id="PR00719">
    <property type="entry name" value="LMWPTPASE"/>
</dbReference>
<feature type="region of interest" description="Disordered" evidence="6">
    <location>
        <begin position="1"/>
        <end position="21"/>
    </location>
</feature>
<protein>
    <recommendedName>
        <fullName evidence="2">protein-tyrosine-phosphatase</fullName>
        <ecNumber evidence="2">3.1.3.48</ecNumber>
    </recommendedName>
</protein>
<dbReference type="PANTHER" id="PTHR11717">
    <property type="entry name" value="LOW MOLECULAR WEIGHT PROTEIN TYROSINE PHOSPHATASE"/>
    <property type="match status" value="1"/>
</dbReference>
<feature type="active site" description="Nucleophile" evidence="5">
    <location>
        <position position="34"/>
    </location>
</feature>
<organism evidence="8 9">
    <name type="scientific">Amycolatopsis marina</name>
    <dbReference type="NCBI Taxonomy" id="490629"/>
    <lineage>
        <taxon>Bacteria</taxon>
        <taxon>Bacillati</taxon>
        <taxon>Actinomycetota</taxon>
        <taxon>Actinomycetes</taxon>
        <taxon>Pseudonocardiales</taxon>
        <taxon>Pseudonocardiaceae</taxon>
        <taxon>Amycolatopsis</taxon>
    </lineage>
</organism>
<dbReference type="InterPro" id="IPR023485">
    <property type="entry name" value="Ptyr_pPase"/>
</dbReference>
<keyword evidence="9" id="KW-1185">Reference proteome</keyword>
<evidence type="ECO:0000256" key="5">
    <source>
        <dbReference type="PIRSR" id="PIRSR617867-1"/>
    </source>
</evidence>
<keyword evidence="4" id="KW-0904">Protein phosphatase</keyword>
<evidence type="ECO:0000256" key="1">
    <source>
        <dbReference type="ARBA" id="ARBA00011063"/>
    </source>
</evidence>
<reference evidence="9" key="1">
    <citation type="submission" date="2016-10" db="EMBL/GenBank/DDBJ databases">
        <authorList>
            <person name="Varghese N."/>
            <person name="Submissions S."/>
        </authorList>
    </citation>
    <scope>NUCLEOTIDE SEQUENCE [LARGE SCALE GENOMIC DNA]</scope>
    <source>
        <strain evidence="9">CGMCC 4.3568</strain>
    </source>
</reference>
<evidence type="ECO:0000256" key="3">
    <source>
        <dbReference type="ARBA" id="ARBA00022801"/>
    </source>
</evidence>
<sequence length="179" mass="19556">MTREDDTRCGGDTGGVNNDDAPSGNKRMHICFVCSGNICRSPMAALVLERHLREAGLSDDVRISSAGIGPWHVGEPADARAVTTLRRHGYRVEHVAAQVGEEHLAADLLLVADTGHLDDLRELVDDPDRIRLLRSFDPTAPDDAEVPDPYYGGSDGFDIVLGMIERSMPGLLDWIRANR</sequence>
<evidence type="ECO:0000256" key="2">
    <source>
        <dbReference type="ARBA" id="ARBA00013064"/>
    </source>
</evidence>
<evidence type="ECO:0000256" key="4">
    <source>
        <dbReference type="ARBA" id="ARBA00022912"/>
    </source>
</evidence>
<dbReference type="InterPro" id="IPR050438">
    <property type="entry name" value="LMW_PTPase"/>
</dbReference>
<dbReference type="EMBL" id="FOKG01000015">
    <property type="protein sequence ID" value="SFB51199.1"/>
    <property type="molecule type" value="Genomic_DNA"/>
</dbReference>
<gene>
    <name evidence="8" type="ORF">SAMN05216266_11542</name>
</gene>
<dbReference type="STRING" id="490629.SAMN05216266_11542"/>
<feature type="domain" description="Phosphotyrosine protein phosphatase I" evidence="7">
    <location>
        <begin position="28"/>
        <end position="174"/>
    </location>
</feature>
<accession>A0A1I1BLB7</accession>
<feature type="active site" evidence="5">
    <location>
        <position position="40"/>
    </location>
</feature>
<comment type="similarity">
    <text evidence="1">Belongs to the low molecular weight phosphotyrosine protein phosphatase family.</text>
</comment>
<dbReference type="AlphaFoldDB" id="A0A1I1BLB7"/>
<dbReference type="Pfam" id="PF01451">
    <property type="entry name" value="LMWPc"/>
    <property type="match status" value="1"/>
</dbReference>
<dbReference type="InterPro" id="IPR017867">
    <property type="entry name" value="Tyr_phospatase_low_mol_wt"/>
</dbReference>
<dbReference type="Gene3D" id="3.40.50.2300">
    <property type="match status" value="1"/>
</dbReference>
<name>A0A1I1BLB7_9PSEU</name>
<dbReference type="EC" id="3.1.3.48" evidence="2"/>
<dbReference type="GO" id="GO:0004725">
    <property type="term" value="F:protein tyrosine phosphatase activity"/>
    <property type="evidence" value="ECO:0007669"/>
    <property type="project" value="UniProtKB-EC"/>
</dbReference>
<keyword evidence="3" id="KW-0378">Hydrolase</keyword>
<feature type="active site" description="Proton donor" evidence="5">
    <location>
        <position position="148"/>
    </location>
</feature>
<dbReference type="CDD" id="cd16343">
    <property type="entry name" value="LMWPTP"/>
    <property type="match status" value="1"/>
</dbReference>
<evidence type="ECO:0000256" key="6">
    <source>
        <dbReference type="SAM" id="MobiDB-lite"/>
    </source>
</evidence>
<evidence type="ECO:0000259" key="7">
    <source>
        <dbReference type="SMART" id="SM00226"/>
    </source>
</evidence>
<dbReference type="SUPFAM" id="SSF52788">
    <property type="entry name" value="Phosphotyrosine protein phosphatases I"/>
    <property type="match status" value="1"/>
</dbReference>
<dbReference type="SMART" id="SM00226">
    <property type="entry name" value="LMWPc"/>
    <property type="match status" value="1"/>
</dbReference>
<dbReference type="InterPro" id="IPR036196">
    <property type="entry name" value="Ptyr_pPase_sf"/>
</dbReference>
<dbReference type="PANTHER" id="PTHR11717:SF7">
    <property type="entry name" value="LOW MOLECULAR WEIGHT PHOSPHOTYROSINE PROTEIN PHOSPHATASE"/>
    <property type="match status" value="1"/>
</dbReference>